<organism evidence="1 2">
    <name type="scientific">Trifolium medium</name>
    <dbReference type="NCBI Taxonomy" id="97028"/>
    <lineage>
        <taxon>Eukaryota</taxon>
        <taxon>Viridiplantae</taxon>
        <taxon>Streptophyta</taxon>
        <taxon>Embryophyta</taxon>
        <taxon>Tracheophyta</taxon>
        <taxon>Spermatophyta</taxon>
        <taxon>Magnoliopsida</taxon>
        <taxon>eudicotyledons</taxon>
        <taxon>Gunneridae</taxon>
        <taxon>Pentapetalae</taxon>
        <taxon>rosids</taxon>
        <taxon>fabids</taxon>
        <taxon>Fabales</taxon>
        <taxon>Fabaceae</taxon>
        <taxon>Papilionoideae</taxon>
        <taxon>50 kb inversion clade</taxon>
        <taxon>NPAAA clade</taxon>
        <taxon>Hologalegina</taxon>
        <taxon>IRL clade</taxon>
        <taxon>Trifolieae</taxon>
        <taxon>Trifolium</taxon>
    </lineage>
</organism>
<evidence type="ECO:0000313" key="2">
    <source>
        <dbReference type="Proteomes" id="UP000265520"/>
    </source>
</evidence>
<dbReference type="AlphaFoldDB" id="A0A392QQ55"/>
<comment type="caution">
    <text evidence="1">The sequence shown here is derived from an EMBL/GenBank/DDBJ whole genome shotgun (WGS) entry which is preliminary data.</text>
</comment>
<protein>
    <submittedName>
        <fullName evidence="1">Uncharacterized protein</fullName>
    </submittedName>
</protein>
<sequence length="40" mass="4504">MKTVFTEHGKVMMGAVTSKLGPLLQAFRLFKPRVWGAVDR</sequence>
<keyword evidence="2" id="KW-1185">Reference proteome</keyword>
<proteinExistence type="predicted"/>
<name>A0A392QQ55_9FABA</name>
<evidence type="ECO:0000313" key="1">
    <source>
        <dbReference type="EMBL" id="MCI25666.1"/>
    </source>
</evidence>
<accession>A0A392QQ55</accession>
<dbReference type="Proteomes" id="UP000265520">
    <property type="component" value="Unassembled WGS sequence"/>
</dbReference>
<reference evidence="1 2" key="1">
    <citation type="journal article" date="2018" name="Front. Plant Sci.">
        <title>Red Clover (Trifolium pratense) and Zigzag Clover (T. medium) - A Picture of Genomic Similarities and Differences.</title>
        <authorList>
            <person name="Dluhosova J."/>
            <person name="Istvanek J."/>
            <person name="Nedelnik J."/>
            <person name="Repkova J."/>
        </authorList>
    </citation>
    <scope>NUCLEOTIDE SEQUENCE [LARGE SCALE GENOMIC DNA]</scope>
    <source>
        <strain evidence="2">cv. 10/8</strain>
        <tissue evidence="1">Leaf</tissue>
    </source>
</reference>
<feature type="non-terminal residue" evidence="1">
    <location>
        <position position="40"/>
    </location>
</feature>
<dbReference type="EMBL" id="LXQA010148555">
    <property type="protein sequence ID" value="MCI25666.1"/>
    <property type="molecule type" value="Genomic_DNA"/>
</dbReference>